<keyword evidence="1" id="KW-0812">Transmembrane</keyword>
<accession>A0ABQ0WTX7</accession>
<name>A0ABQ0WTX7_9LACO</name>
<dbReference type="InterPro" id="IPR036166">
    <property type="entry name" value="YxeA-like_sf"/>
</dbReference>
<dbReference type="RefSeq" id="WP_056964490.1">
    <property type="nucleotide sequence ID" value="NZ_BJZI01000036.1"/>
</dbReference>
<evidence type="ECO:0000313" key="2">
    <source>
        <dbReference type="EMBL" id="GEO67584.1"/>
    </source>
</evidence>
<dbReference type="Gene3D" id="2.40.50.480">
    <property type="match status" value="1"/>
</dbReference>
<dbReference type="SUPFAM" id="SSF159121">
    <property type="entry name" value="BC4932-like"/>
    <property type="match status" value="1"/>
</dbReference>
<dbReference type="EMBL" id="BJZI01000036">
    <property type="protein sequence ID" value="GEO67584.1"/>
    <property type="molecule type" value="Genomic_DNA"/>
</dbReference>
<dbReference type="Pfam" id="PF06486">
    <property type="entry name" value="DUF1093"/>
    <property type="match status" value="1"/>
</dbReference>
<feature type="transmembrane region" description="Helical" evidence="1">
    <location>
        <begin position="6"/>
        <end position="27"/>
    </location>
</feature>
<comment type="caution">
    <text evidence="2">The sequence shown here is derived from an EMBL/GenBank/DDBJ whole genome shotgun (WGS) entry which is preliminary data.</text>
</comment>
<keyword evidence="1" id="KW-1133">Transmembrane helix</keyword>
<dbReference type="NCBIfam" id="TIGR01655">
    <property type="entry name" value="yxeA_fam"/>
    <property type="match status" value="1"/>
</dbReference>
<sequence length="122" mass="14129">MEKFLGKYLGVCAFILVMIELLAWRAWTLYRYGGQHYYLRIEHSVGTRPLSEPVNYQIKGHVYRGRALSQSGQRKMVTFTTNADNPGPFRLGQLVRVTVNRHYGVTQYHLIDRVPTGIMLNK</sequence>
<keyword evidence="3" id="KW-1185">Reference proteome</keyword>
<dbReference type="InterPro" id="IPR006542">
    <property type="entry name" value="DUF1093"/>
</dbReference>
<proteinExistence type="predicted"/>
<dbReference type="Proteomes" id="UP000321691">
    <property type="component" value="Unassembled WGS sequence"/>
</dbReference>
<reference evidence="2 3" key="1">
    <citation type="submission" date="2019-07" db="EMBL/GenBank/DDBJ databases">
        <title>Whole genome shotgun sequence of Lactobacillus spicheri NBRC 107155.</title>
        <authorList>
            <person name="Hosoyama A."/>
            <person name="Uohara A."/>
            <person name="Ohji S."/>
            <person name="Ichikawa N."/>
        </authorList>
    </citation>
    <scope>NUCLEOTIDE SEQUENCE [LARGE SCALE GENOMIC DNA]</scope>
    <source>
        <strain evidence="2 3">NBRC 107155</strain>
    </source>
</reference>
<evidence type="ECO:0000313" key="3">
    <source>
        <dbReference type="Proteomes" id="UP000321691"/>
    </source>
</evidence>
<evidence type="ECO:0000256" key="1">
    <source>
        <dbReference type="SAM" id="Phobius"/>
    </source>
</evidence>
<organism evidence="2 3">
    <name type="scientific">Levilactobacillus spicheri</name>
    <dbReference type="NCBI Taxonomy" id="216463"/>
    <lineage>
        <taxon>Bacteria</taxon>
        <taxon>Bacillati</taxon>
        <taxon>Bacillota</taxon>
        <taxon>Bacilli</taxon>
        <taxon>Lactobacillales</taxon>
        <taxon>Lactobacillaceae</taxon>
        <taxon>Levilactobacillus</taxon>
    </lineage>
</organism>
<keyword evidence="1" id="KW-0472">Membrane</keyword>
<gene>
    <name evidence="2" type="ORF">LSP04_20030</name>
</gene>
<evidence type="ECO:0008006" key="4">
    <source>
        <dbReference type="Google" id="ProtNLM"/>
    </source>
</evidence>
<protein>
    <recommendedName>
        <fullName evidence="4">YxeA family protein</fullName>
    </recommendedName>
</protein>